<accession>A0AAN9ST19</accession>
<reference evidence="2 3" key="1">
    <citation type="submission" date="2024-01" db="EMBL/GenBank/DDBJ databases">
        <title>The genomes of 5 underutilized Papilionoideae crops provide insights into root nodulation and disease resistanc.</title>
        <authorList>
            <person name="Jiang F."/>
        </authorList>
    </citation>
    <scope>NUCLEOTIDE SEQUENCE [LARGE SCALE GENOMIC DNA]</scope>
    <source>
        <strain evidence="2">DUOXIRENSHENG_FW03</strain>
        <tissue evidence="2">Leaves</tissue>
    </source>
</reference>
<evidence type="ECO:0000313" key="3">
    <source>
        <dbReference type="Proteomes" id="UP001386955"/>
    </source>
</evidence>
<keyword evidence="3" id="KW-1185">Reference proteome</keyword>
<dbReference type="EMBL" id="JAYMYS010000003">
    <property type="protein sequence ID" value="KAK7399934.1"/>
    <property type="molecule type" value="Genomic_DNA"/>
</dbReference>
<proteinExistence type="predicted"/>
<evidence type="ECO:0000256" key="1">
    <source>
        <dbReference type="SAM" id="MobiDB-lite"/>
    </source>
</evidence>
<comment type="caution">
    <text evidence="2">The sequence shown here is derived from an EMBL/GenBank/DDBJ whole genome shotgun (WGS) entry which is preliminary data.</text>
</comment>
<organism evidence="2 3">
    <name type="scientific">Psophocarpus tetragonolobus</name>
    <name type="common">Winged bean</name>
    <name type="synonym">Dolichos tetragonolobus</name>
    <dbReference type="NCBI Taxonomy" id="3891"/>
    <lineage>
        <taxon>Eukaryota</taxon>
        <taxon>Viridiplantae</taxon>
        <taxon>Streptophyta</taxon>
        <taxon>Embryophyta</taxon>
        <taxon>Tracheophyta</taxon>
        <taxon>Spermatophyta</taxon>
        <taxon>Magnoliopsida</taxon>
        <taxon>eudicotyledons</taxon>
        <taxon>Gunneridae</taxon>
        <taxon>Pentapetalae</taxon>
        <taxon>rosids</taxon>
        <taxon>fabids</taxon>
        <taxon>Fabales</taxon>
        <taxon>Fabaceae</taxon>
        <taxon>Papilionoideae</taxon>
        <taxon>50 kb inversion clade</taxon>
        <taxon>NPAAA clade</taxon>
        <taxon>indigoferoid/millettioid clade</taxon>
        <taxon>Phaseoleae</taxon>
        <taxon>Psophocarpus</taxon>
    </lineage>
</organism>
<dbReference type="Gene3D" id="1.20.1310.10">
    <property type="entry name" value="Cullin Repeats"/>
    <property type="match status" value="1"/>
</dbReference>
<sequence>MKKAKSTDSKNGVHSNDAVLKRAASDDPNALPLIAANLSHKKATPPHPPRKLRIKFLKDKPTLPPNFEEDTWEQLRSAICAIFLKQPDSCDLEKLYQLIRVLWELYSCP</sequence>
<protein>
    <submittedName>
        <fullName evidence="2">Uncharacterized protein</fullName>
    </submittedName>
</protein>
<dbReference type="AlphaFoldDB" id="A0AAN9ST19"/>
<feature type="region of interest" description="Disordered" evidence="1">
    <location>
        <begin position="1"/>
        <end position="24"/>
    </location>
</feature>
<name>A0AAN9ST19_PSOTE</name>
<evidence type="ECO:0000313" key="2">
    <source>
        <dbReference type="EMBL" id="KAK7399934.1"/>
    </source>
</evidence>
<gene>
    <name evidence="2" type="ORF">VNO78_11131</name>
</gene>
<dbReference type="Proteomes" id="UP001386955">
    <property type="component" value="Unassembled WGS sequence"/>
</dbReference>